<evidence type="ECO:0000259" key="2">
    <source>
        <dbReference type="Pfam" id="PF17288"/>
    </source>
</evidence>
<evidence type="ECO:0000313" key="3">
    <source>
        <dbReference type="EMBL" id="GEP95557.1"/>
    </source>
</evidence>
<dbReference type="OrthoDB" id="9768556at2"/>
<dbReference type="Pfam" id="PF17288">
    <property type="entry name" value="Terminase_3C"/>
    <property type="match status" value="1"/>
</dbReference>
<protein>
    <recommendedName>
        <fullName evidence="5">Terminase</fullName>
    </recommendedName>
</protein>
<feature type="domain" description="Phage terminase large subunit N-terminal" evidence="1">
    <location>
        <begin position="20"/>
        <end position="204"/>
    </location>
</feature>
<evidence type="ECO:0008006" key="5">
    <source>
        <dbReference type="Google" id="ProtNLM"/>
    </source>
</evidence>
<organism evidence="3 4">
    <name type="scientific">Chitinophaga cymbidii</name>
    <dbReference type="NCBI Taxonomy" id="1096750"/>
    <lineage>
        <taxon>Bacteria</taxon>
        <taxon>Pseudomonadati</taxon>
        <taxon>Bacteroidota</taxon>
        <taxon>Chitinophagia</taxon>
        <taxon>Chitinophagales</taxon>
        <taxon>Chitinophagaceae</taxon>
        <taxon>Chitinophaga</taxon>
    </lineage>
</organism>
<dbReference type="Pfam" id="PF04466">
    <property type="entry name" value="Terminase_3"/>
    <property type="match status" value="1"/>
</dbReference>
<dbReference type="InterPro" id="IPR052380">
    <property type="entry name" value="Viral_DNA_packaging_terminase"/>
</dbReference>
<dbReference type="Gene3D" id="3.30.420.280">
    <property type="match status" value="1"/>
</dbReference>
<dbReference type="InterPro" id="IPR035412">
    <property type="entry name" value="Terminase_L_N"/>
</dbReference>
<dbReference type="Gene3D" id="3.40.50.300">
    <property type="entry name" value="P-loop containing nucleotide triphosphate hydrolases"/>
    <property type="match status" value="1"/>
</dbReference>
<sequence length="388" mass="43967">MFETGPLYLENLNATEPEVVNQGGTSSGKTYSILQVLCSKAVSEPKRVITVAGQDIPNLKKGALRDMERIVDESDQLRKLVKGYNRSDRVYTFHSGSMMEFNSYADAQDAKSGKRHYLFVNEANGIAYPIYQELALRTTIQTFIDYNPNAEFWVHEHILTKAWGEMRLIISDHRHNPFCPQSIKKKIEALKHQDPELFKVYGRGRTGKIEGLIFRNWFLCDDVPKGAKFIGYGLDFGFTNDPTALPGVWMQDGELWIKELIYETGLTNPAICRKLEEVGVGRRDDIIADSSEPKSITEISNGGFRVDGALKGPDSVKASIDILKRYKMNITKDSTNLRKELSSYKWKTTKDGKTLNEPVDFMNHLIDALRYVALNKLATTKKGKYVFS</sequence>
<dbReference type="InterPro" id="IPR027417">
    <property type="entry name" value="P-loop_NTPase"/>
</dbReference>
<evidence type="ECO:0000313" key="4">
    <source>
        <dbReference type="Proteomes" id="UP000321436"/>
    </source>
</evidence>
<dbReference type="EMBL" id="BKAU01000001">
    <property type="protein sequence ID" value="GEP95557.1"/>
    <property type="molecule type" value="Genomic_DNA"/>
</dbReference>
<dbReference type="AlphaFoldDB" id="A0A512RIP2"/>
<gene>
    <name evidence="3" type="ORF">CCY01nite_18170</name>
</gene>
<reference evidence="3 4" key="1">
    <citation type="submission" date="2019-07" db="EMBL/GenBank/DDBJ databases">
        <title>Whole genome shotgun sequence of Chitinophaga cymbidii NBRC 109752.</title>
        <authorList>
            <person name="Hosoyama A."/>
            <person name="Uohara A."/>
            <person name="Ohji S."/>
            <person name="Ichikawa N."/>
        </authorList>
    </citation>
    <scope>NUCLEOTIDE SEQUENCE [LARGE SCALE GENOMIC DNA]</scope>
    <source>
        <strain evidence="3 4">NBRC 109752</strain>
    </source>
</reference>
<proteinExistence type="predicted"/>
<name>A0A512RIP2_9BACT</name>
<dbReference type="RefSeq" id="WP_146859904.1">
    <property type="nucleotide sequence ID" value="NZ_BKAU01000001.1"/>
</dbReference>
<dbReference type="PANTHER" id="PTHR39184">
    <property type="match status" value="1"/>
</dbReference>
<dbReference type="Proteomes" id="UP000321436">
    <property type="component" value="Unassembled WGS sequence"/>
</dbReference>
<accession>A0A512RIP2</accession>
<dbReference type="PANTHER" id="PTHR39184:SF1">
    <property type="entry name" value="PBSX PHAGE TERMINASE LARGE SUBUNIT"/>
    <property type="match status" value="1"/>
</dbReference>
<evidence type="ECO:0000259" key="1">
    <source>
        <dbReference type="Pfam" id="PF04466"/>
    </source>
</evidence>
<dbReference type="InterPro" id="IPR035413">
    <property type="entry name" value="Terminase_L_C"/>
</dbReference>
<comment type="caution">
    <text evidence="3">The sequence shown here is derived from an EMBL/GenBank/DDBJ whole genome shotgun (WGS) entry which is preliminary data.</text>
</comment>
<keyword evidence="4" id="KW-1185">Reference proteome</keyword>
<feature type="domain" description="Phage terminase large subunit C-terminal" evidence="2">
    <location>
        <begin position="235"/>
        <end position="371"/>
    </location>
</feature>